<dbReference type="STRING" id="1522368.IN07_21670"/>
<dbReference type="Gene3D" id="3.90.180.10">
    <property type="entry name" value="Medium-chain alcohol dehydrogenases, catalytic domain"/>
    <property type="match status" value="1"/>
</dbReference>
<dbReference type="SUPFAM" id="SSF50129">
    <property type="entry name" value="GroES-like"/>
    <property type="match status" value="1"/>
</dbReference>
<dbReference type="RefSeq" id="WP_036340015.1">
    <property type="nucleotide sequence ID" value="NZ_JPMX01000118.1"/>
</dbReference>
<dbReference type="Gene3D" id="3.40.50.720">
    <property type="entry name" value="NAD(P)-binding Rossmann-like Domain"/>
    <property type="match status" value="1"/>
</dbReference>
<dbReference type="InterPro" id="IPR020843">
    <property type="entry name" value="ER"/>
</dbReference>
<proteinExistence type="predicted"/>
<keyword evidence="3" id="KW-1185">Reference proteome</keyword>
<dbReference type="InterPro" id="IPR013154">
    <property type="entry name" value="ADH-like_N"/>
</dbReference>
<feature type="domain" description="Enoyl reductase (ER)" evidence="1">
    <location>
        <begin position="10"/>
        <end position="318"/>
    </location>
</feature>
<gene>
    <name evidence="2" type="ORF">IN07_21670</name>
</gene>
<comment type="caution">
    <text evidence="2">The sequence shown here is derived from an EMBL/GenBank/DDBJ whole genome shotgun (WGS) entry which is preliminary data.</text>
</comment>
<organism evidence="2 3">
    <name type="scientific">Modestobacter caceresii</name>
    <dbReference type="NCBI Taxonomy" id="1522368"/>
    <lineage>
        <taxon>Bacteria</taxon>
        <taxon>Bacillati</taxon>
        <taxon>Actinomycetota</taxon>
        <taxon>Actinomycetes</taxon>
        <taxon>Geodermatophilales</taxon>
        <taxon>Geodermatophilaceae</taxon>
        <taxon>Modestobacter</taxon>
    </lineage>
</organism>
<dbReference type="EMBL" id="JPMX01000118">
    <property type="protein sequence ID" value="KGH44600.1"/>
    <property type="molecule type" value="Genomic_DNA"/>
</dbReference>
<dbReference type="AlphaFoldDB" id="A0A098Y2F2"/>
<dbReference type="Proteomes" id="UP000029713">
    <property type="component" value="Unassembled WGS sequence"/>
</dbReference>
<dbReference type="Pfam" id="PF08240">
    <property type="entry name" value="ADH_N"/>
    <property type="match status" value="1"/>
</dbReference>
<dbReference type="Pfam" id="PF13602">
    <property type="entry name" value="ADH_zinc_N_2"/>
    <property type="match status" value="1"/>
</dbReference>
<dbReference type="InterPro" id="IPR011032">
    <property type="entry name" value="GroES-like_sf"/>
</dbReference>
<evidence type="ECO:0000313" key="2">
    <source>
        <dbReference type="EMBL" id="KGH44600.1"/>
    </source>
</evidence>
<dbReference type="PANTHER" id="PTHR43677">
    <property type="entry name" value="SHORT-CHAIN DEHYDROGENASE/REDUCTASE"/>
    <property type="match status" value="1"/>
</dbReference>
<dbReference type="SMART" id="SM00829">
    <property type="entry name" value="PKS_ER"/>
    <property type="match status" value="1"/>
</dbReference>
<evidence type="ECO:0000259" key="1">
    <source>
        <dbReference type="SMART" id="SM00829"/>
    </source>
</evidence>
<dbReference type="PANTHER" id="PTHR43677:SF4">
    <property type="entry name" value="QUINONE OXIDOREDUCTASE-LIKE PROTEIN 2"/>
    <property type="match status" value="1"/>
</dbReference>
<name>A0A098Y2F2_9ACTN</name>
<dbReference type="InterPro" id="IPR051397">
    <property type="entry name" value="Zn-ADH-like_protein"/>
</dbReference>
<reference evidence="2 3" key="1">
    <citation type="submission" date="2014-07" db="EMBL/GenBank/DDBJ databases">
        <title>Biosystematic studies on Modestobacter strains isolated from extreme hyper-arid desert soil and from historic building.</title>
        <authorList>
            <person name="Bukarasam K."/>
            <person name="Bull A."/>
            <person name="Girard G."/>
            <person name="van Wezel G."/>
            <person name="Goodfellow M."/>
        </authorList>
    </citation>
    <scope>NUCLEOTIDE SEQUENCE [LARGE SCALE GENOMIC DNA]</scope>
    <source>
        <strain evidence="2 3">KNN45-2b</strain>
    </source>
</reference>
<accession>A0A098Y2F2</accession>
<evidence type="ECO:0000313" key="3">
    <source>
        <dbReference type="Proteomes" id="UP000029713"/>
    </source>
</evidence>
<dbReference type="GO" id="GO:0016491">
    <property type="term" value="F:oxidoreductase activity"/>
    <property type="evidence" value="ECO:0007669"/>
    <property type="project" value="InterPro"/>
</dbReference>
<sequence>MLAAVRERYGPPDVVRVTEVPMPVAGPGELLVRVRCTTVNRTDCAYRAGTPRLTRLLTGVRRPRATVLGTEFAGVVATVGAGVGDLAVGDRVFGYVEGRFGAHAEFLTVPADGFLAQVPDDVPDDVAAAATEGAHYAVAVLRRARIRAGEDVLVHGATGAIGSAVVQLLRDLGAHVTAVCDGARADLVRSLGADRVIDRTTEDFLADPHRYDVVVDAVGKSSFRQCRRLLRPRGRYVSTDLGRLAQNPVLAAVTPLLRRRRVVFPVPVQDPAMPADLRDLLASGAFRPVLDDRRWPLAQIVEAHRYVERGQKTGSVVIDVG</sequence>
<protein>
    <submittedName>
        <fullName evidence="2">NADPH:quinone oxidoreductase</fullName>
    </submittedName>
</protein>
<dbReference type="CDD" id="cd08267">
    <property type="entry name" value="MDR1"/>
    <property type="match status" value="1"/>
</dbReference>
<dbReference type="InterPro" id="IPR036291">
    <property type="entry name" value="NAD(P)-bd_dom_sf"/>
</dbReference>
<dbReference type="SUPFAM" id="SSF51735">
    <property type="entry name" value="NAD(P)-binding Rossmann-fold domains"/>
    <property type="match status" value="1"/>
</dbReference>